<gene>
    <name evidence="2" type="ORF">B0J12DRAFT_735320</name>
</gene>
<comment type="caution">
    <text evidence="2">The sequence shown here is derived from an EMBL/GenBank/DDBJ whole genome shotgun (WGS) entry which is preliminary data.</text>
</comment>
<reference evidence="2 3" key="1">
    <citation type="journal article" date="2021" name="Nat. Commun.">
        <title>Genetic determinants of endophytism in the Arabidopsis root mycobiome.</title>
        <authorList>
            <person name="Mesny F."/>
            <person name="Miyauchi S."/>
            <person name="Thiergart T."/>
            <person name="Pickel B."/>
            <person name="Atanasova L."/>
            <person name="Karlsson M."/>
            <person name="Huettel B."/>
            <person name="Barry K.W."/>
            <person name="Haridas S."/>
            <person name="Chen C."/>
            <person name="Bauer D."/>
            <person name="Andreopoulos W."/>
            <person name="Pangilinan J."/>
            <person name="LaButti K."/>
            <person name="Riley R."/>
            <person name="Lipzen A."/>
            <person name="Clum A."/>
            <person name="Drula E."/>
            <person name="Henrissat B."/>
            <person name="Kohler A."/>
            <person name="Grigoriev I.V."/>
            <person name="Martin F.M."/>
            <person name="Hacquard S."/>
        </authorList>
    </citation>
    <scope>NUCLEOTIDE SEQUENCE [LARGE SCALE GENOMIC DNA]</scope>
    <source>
        <strain evidence="2 3">MPI-SDFR-AT-0080</strain>
    </source>
</reference>
<name>A0ABQ8GSG1_9PEZI</name>
<feature type="chain" id="PRO_5047323252" evidence="1">
    <location>
        <begin position="21"/>
        <end position="158"/>
    </location>
</feature>
<sequence>MRSTTLTTLLLAGAASLTAAAPVGTNDIAARDPINGSAHLKYLEAVDKVYVKATKDKRAADAEPTNRDAILKFLGEQGLGDGKGTSGAAGTGSAAAAEAGKVYVKVSKEKRDADPTNRDAILKFLGEQGLDDEKGTSGAAGTGSAAAAEAGKVYVKVS</sequence>
<proteinExistence type="predicted"/>
<organism evidence="2 3">
    <name type="scientific">Macrophomina phaseolina</name>
    <dbReference type="NCBI Taxonomy" id="35725"/>
    <lineage>
        <taxon>Eukaryota</taxon>
        <taxon>Fungi</taxon>
        <taxon>Dikarya</taxon>
        <taxon>Ascomycota</taxon>
        <taxon>Pezizomycotina</taxon>
        <taxon>Dothideomycetes</taxon>
        <taxon>Dothideomycetes incertae sedis</taxon>
        <taxon>Botryosphaeriales</taxon>
        <taxon>Botryosphaeriaceae</taxon>
        <taxon>Macrophomina</taxon>
    </lineage>
</organism>
<protein>
    <submittedName>
        <fullName evidence="2">Uncharacterized protein</fullName>
    </submittedName>
</protein>
<evidence type="ECO:0000313" key="2">
    <source>
        <dbReference type="EMBL" id="KAH7063425.1"/>
    </source>
</evidence>
<evidence type="ECO:0000313" key="3">
    <source>
        <dbReference type="Proteomes" id="UP000774617"/>
    </source>
</evidence>
<accession>A0ABQ8GSG1</accession>
<keyword evidence="3" id="KW-1185">Reference proteome</keyword>
<dbReference type="Proteomes" id="UP000774617">
    <property type="component" value="Unassembled WGS sequence"/>
</dbReference>
<dbReference type="EMBL" id="JAGTJR010000002">
    <property type="protein sequence ID" value="KAH7063425.1"/>
    <property type="molecule type" value="Genomic_DNA"/>
</dbReference>
<keyword evidence="1" id="KW-0732">Signal</keyword>
<feature type="signal peptide" evidence="1">
    <location>
        <begin position="1"/>
        <end position="20"/>
    </location>
</feature>
<evidence type="ECO:0000256" key="1">
    <source>
        <dbReference type="SAM" id="SignalP"/>
    </source>
</evidence>